<evidence type="ECO:0000313" key="2">
    <source>
        <dbReference type="EMBL" id="KAI2656061.1"/>
    </source>
</evidence>
<evidence type="ECO:0000313" key="3">
    <source>
        <dbReference type="Proteomes" id="UP000830375"/>
    </source>
</evidence>
<gene>
    <name evidence="2" type="ORF">H4Q32_012881</name>
</gene>
<keyword evidence="1" id="KW-0472">Membrane</keyword>
<evidence type="ECO:0000256" key="1">
    <source>
        <dbReference type="SAM" id="Phobius"/>
    </source>
</evidence>
<dbReference type="EMBL" id="JACTAM010000015">
    <property type="protein sequence ID" value="KAI2656061.1"/>
    <property type="molecule type" value="Genomic_DNA"/>
</dbReference>
<feature type="transmembrane region" description="Helical" evidence="1">
    <location>
        <begin position="164"/>
        <end position="186"/>
    </location>
</feature>
<organism evidence="2 3">
    <name type="scientific">Labeo rohita</name>
    <name type="common">Indian major carp</name>
    <name type="synonym">Cyprinus rohita</name>
    <dbReference type="NCBI Taxonomy" id="84645"/>
    <lineage>
        <taxon>Eukaryota</taxon>
        <taxon>Metazoa</taxon>
        <taxon>Chordata</taxon>
        <taxon>Craniata</taxon>
        <taxon>Vertebrata</taxon>
        <taxon>Euteleostomi</taxon>
        <taxon>Actinopterygii</taxon>
        <taxon>Neopterygii</taxon>
        <taxon>Teleostei</taxon>
        <taxon>Ostariophysi</taxon>
        <taxon>Cypriniformes</taxon>
        <taxon>Cyprinidae</taxon>
        <taxon>Labeoninae</taxon>
        <taxon>Labeonini</taxon>
        <taxon>Labeo</taxon>
    </lineage>
</organism>
<keyword evidence="1" id="KW-1133">Transmembrane helix</keyword>
<dbReference type="InterPro" id="IPR026801">
    <property type="entry name" value="TMEM160"/>
</dbReference>
<keyword evidence="3" id="KW-1185">Reference proteome</keyword>
<dbReference type="PANTHER" id="PTHR16236">
    <property type="entry name" value="TRANSMEMBRANE PROTEIN 160"/>
    <property type="match status" value="1"/>
</dbReference>
<comment type="caution">
    <text evidence="2">The sequence shown here is derived from an EMBL/GenBank/DDBJ whole genome shotgun (WGS) entry which is preliminary data.</text>
</comment>
<dbReference type="Proteomes" id="UP000830375">
    <property type="component" value="Unassembled WGS sequence"/>
</dbReference>
<protein>
    <submittedName>
        <fullName evidence="2">Transmembrane protein 160</fullName>
    </submittedName>
</protein>
<keyword evidence="1 2" id="KW-0812">Transmembrane</keyword>
<dbReference type="PANTHER" id="PTHR16236:SF0">
    <property type="entry name" value="TRANSMEMBRANE PROTEIN 160"/>
    <property type="match status" value="1"/>
</dbReference>
<feature type="transmembrane region" description="Helical" evidence="1">
    <location>
        <begin position="122"/>
        <end position="144"/>
    </location>
</feature>
<reference evidence="2 3" key="1">
    <citation type="submission" date="2022-01" db="EMBL/GenBank/DDBJ databases">
        <title>A high-quality chromosome-level genome assembly of rohu carp, Labeo rohita.</title>
        <authorList>
            <person name="Arick M.A. II"/>
            <person name="Hsu C.-Y."/>
            <person name="Magbanua Z."/>
            <person name="Pechanova O."/>
            <person name="Grover C."/>
            <person name="Miller E."/>
            <person name="Thrash A."/>
            <person name="Ezzel L."/>
            <person name="Alam S."/>
            <person name="Benzie J."/>
            <person name="Hamilton M."/>
            <person name="Karsi A."/>
            <person name="Lawrence M.L."/>
            <person name="Peterson D.G."/>
        </authorList>
    </citation>
    <scope>NUCLEOTIDE SEQUENCE [LARGE SCALE GENOMIC DNA]</scope>
    <source>
        <strain evidence="3">BAU-BD-2019</strain>
        <tissue evidence="2">Blood</tissue>
    </source>
</reference>
<name>A0ABQ8LZJ8_LABRO</name>
<proteinExistence type="predicted"/>
<accession>A0ABQ8LZJ8</accession>
<sequence length="229" mass="25529">MIDGATEIHAHSREHRAASLHALTCSVEGGFLDSCVRWLRSCGGRCCSMCGLQRAPFTGGSARRVAEKNPLNRARALEQHYITELDKADALDFCPGSEMVSWQQESALLRLRRVMLAERPDMVLYLFPLIFFILGGVCVSFGGASYVTSLLTLRRIMLLSRLTVLVHTSLVSIAALFWLCAVSLYIGRLELEIIHDEDEEEHAGDESGECAECRARRERRGAEEKGQDK</sequence>